<keyword evidence="1" id="KW-0175">Coiled coil</keyword>
<keyword evidence="4" id="KW-1185">Reference proteome</keyword>
<dbReference type="EMBL" id="JAAAHW010008632">
    <property type="protein sequence ID" value="KAF9944028.1"/>
    <property type="molecule type" value="Genomic_DNA"/>
</dbReference>
<evidence type="ECO:0000313" key="4">
    <source>
        <dbReference type="Proteomes" id="UP000749646"/>
    </source>
</evidence>
<organism evidence="3 4">
    <name type="scientific">Modicella reniformis</name>
    <dbReference type="NCBI Taxonomy" id="1440133"/>
    <lineage>
        <taxon>Eukaryota</taxon>
        <taxon>Fungi</taxon>
        <taxon>Fungi incertae sedis</taxon>
        <taxon>Mucoromycota</taxon>
        <taxon>Mortierellomycotina</taxon>
        <taxon>Mortierellomycetes</taxon>
        <taxon>Mortierellales</taxon>
        <taxon>Mortierellaceae</taxon>
        <taxon>Modicella</taxon>
    </lineage>
</organism>
<feature type="non-terminal residue" evidence="3">
    <location>
        <position position="199"/>
    </location>
</feature>
<feature type="compositionally biased region" description="Pro residues" evidence="2">
    <location>
        <begin position="19"/>
        <end position="31"/>
    </location>
</feature>
<dbReference type="Proteomes" id="UP000749646">
    <property type="component" value="Unassembled WGS sequence"/>
</dbReference>
<comment type="caution">
    <text evidence="3">The sequence shown here is derived from an EMBL/GenBank/DDBJ whole genome shotgun (WGS) entry which is preliminary data.</text>
</comment>
<feature type="compositionally biased region" description="Pro residues" evidence="2">
    <location>
        <begin position="1"/>
        <end position="10"/>
    </location>
</feature>
<feature type="coiled-coil region" evidence="1">
    <location>
        <begin position="106"/>
        <end position="174"/>
    </location>
</feature>
<gene>
    <name evidence="3" type="ORF">BGZ65_012777</name>
</gene>
<sequence>MNPKPEPIPASPDTGSPAPIHPPAPSAPLAPTPISAPLDFVSAPEWKRMLFTPTSRRAHMLGRRVIPALRVLEGEVVAETRERGAAMEEWLAHKIVLRKQKKLYALAVYEEVLEDYVDRGENAEKRSALLRQKQRWIAQLDRECSLHEHSLEALKEAQAELAVAEARRVEATKRVWNLTPVVERNPKRRQEHVVPSKVE</sequence>
<feature type="region of interest" description="Disordered" evidence="2">
    <location>
        <begin position="1"/>
        <end position="31"/>
    </location>
</feature>
<dbReference type="AlphaFoldDB" id="A0A9P6IQI4"/>
<evidence type="ECO:0000256" key="1">
    <source>
        <dbReference type="SAM" id="Coils"/>
    </source>
</evidence>
<name>A0A9P6IQI4_9FUNG</name>
<proteinExistence type="predicted"/>
<evidence type="ECO:0000313" key="3">
    <source>
        <dbReference type="EMBL" id="KAF9944028.1"/>
    </source>
</evidence>
<protein>
    <submittedName>
        <fullName evidence="3">Uncharacterized protein</fullName>
    </submittedName>
</protein>
<evidence type="ECO:0000256" key="2">
    <source>
        <dbReference type="SAM" id="MobiDB-lite"/>
    </source>
</evidence>
<accession>A0A9P6IQI4</accession>
<reference evidence="3" key="1">
    <citation type="journal article" date="2020" name="Fungal Divers.">
        <title>Resolving the Mortierellaceae phylogeny through synthesis of multi-gene phylogenetics and phylogenomics.</title>
        <authorList>
            <person name="Vandepol N."/>
            <person name="Liber J."/>
            <person name="Desiro A."/>
            <person name="Na H."/>
            <person name="Kennedy M."/>
            <person name="Barry K."/>
            <person name="Grigoriev I.V."/>
            <person name="Miller A.N."/>
            <person name="O'Donnell K."/>
            <person name="Stajich J.E."/>
            <person name="Bonito G."/>
        </authorList>
    </citation>
    <scope>NUCLEOTIDE SEQUENCE</scope>
    <source>
        <strain evidence="3">MES-2147</strain>
    </source>
</reference>